<reference evidence="1 2" key="1">
    <citation type="submission" date="2015-04" db="EMBL/GenBank/DDBJ databases">
        <title>The draft genome sequence of Erythrobacr gangjinensis K7-2.</title>
        <authorList>
            <person name="Zhuang L."/>
            <person name="Liu Y."/>
            <person name="Shao Z."/>
        </authorList>
    </citation>
    <scope>NUCLEOTIDE SEQUENCE [LARGE SCALE GENOMIC DNA]</scope>
    <source>
        <strain evidence="1 2">K7-2</strain>
    </source>
</reference>
<dbReference type="SUPFAM" id="SSF56784">
    <property type="entry name" value="HAD-like"/>
    <property type="match status" value="1"/>
</dbReference>
<organism evidence="1 2">
    <name type="scientific">Aurantiacibacter gangjinensis</name>
    <dbReference type="NCBI Taxonomy" id="502682"/>
    <lineage>
        <taxon>Bacteria</taxon>
        <taxon>Pseudomonadati</taxon>
        <taxon>Pseudomonadota</taxon>
        <taxon>Alphaproteobacteria</taxon>
        <taxon>Sphingomonadales</taxon>
        <taxon>Erythrobacteraceae</taxon>
        <taxon>Aurantiacibacter</taxon>
    </lineage>
</organism>
<dbReference type="RefSeq" id="WP_047007870.1">
    <property type="nucleotide sequence ID" value="NZ_CP018098.1"/>
</dbReference>
<dbReference type="InterPro" id="IPR006439">
    <property type="entry name" value="HAD-SF_hydro_IA"/>
</dbReference>
<dbReference type="Gene3D" id="3.40.50.1000">
    <property type="entry name" value="HAD superfamily/HAD-like"/>
    <property type="match status" value="1"/>
</dbReference>
<dbReference type="PRINTS" id="PR00413">
    <property type="entry name" value="HADHALOGNASE"/>
</dbReference>
<dbReference type="STRING" id="502682.BMF35_b0205"/>
<dbReference type="Proteomes" id="UP000053070">
    <property type="component" value="Unassembled WGS sequence"/>
</dbReference>
<dbReference type="InterPro" id="IPR023198">
    <property type="entry name" value="PGP-like_dom2"/>
</dbReference>
<sequence>MSEARPTAVVWDVGRVLYRWDLRCLFGQLIADNAELDWFLANVVTEEWHFEHDAGRPIGEMVVERQRHFPAYADIIAAYETRFNETIPGPVEGTHELVEALAAHGVPQFALTNFGDEFWAMFAPTAPIFDHMRDIVVSGREKCVKPDPAIYAIAETRFGITPDRLLFIDDRADNIAAAEARGWHGHVFQGADAAAADLRRYGLLTP</sequence>
<keyword evidence="2" id="KW-1185">Reference proteome</keyword>
<dbReference type="OrthoDB" id="9807742at2"/>
<dbReference type="PATRIC" id="fig|502682.8.peg.2676"/>
<proteinExistence type="predicted"/>
<protein>
    <submittedName>
        <fullName evidence="1">Hydrolase</fullName>
    </submittedName>
</protein>
<dbReference type="NCBIfam" id="TIGR01509">
    <property type="entry name" value="HAD-SF-IA-v3"/>
    <property type="match status" value="1"/>
</dbReference>
<keyword evidence="1" id="KW-0378">Hydrolase</keyword>
<dbReference type="InterPro" id="IPR023214">
    <property type="entry name" value="HAD_sf"/>
</dbReference>
<evidence type="ECO:0000313" key="1">
    <source>
        <dbReference type="EMBL" id="KLE31160.1"/>
    </source>
</evidence>
<dbReference type="AlphaFoldDB" id="A0A0G9MKF4"/>
<dbReference type="Gene3D" id="1.10.150.240">
    <property type="entry name" value="Putative phosphatase, domain 2"/>
    <property type="match status" value="1"/>
</dbReference>
<name>A0A0G9MKF4_9SPHN</name>
<comment type="caution">
    <text evidence="1">The sequence shown here is derived from an EMBL/GenBank/DDBJ whole genome shotgun (WGS) entry which is preliminary data.</text>
</comment>
<dbReference type="GO" id="GO:0016787">
    <property type="term" value="F:hydrolase activity"/>
    <property type="evidence" value="ECO:0007669"/>
    <property type="project" value="UniProtKB-KW"/>
</dbReference>
<dbReference type="EMBL" id="LBHC01000003">
    <property type="protein sequence ID" value="KLE31160.1"/>
    <property type="molecule type" value="Genomic_DNA"/>
</dbReference>
<dbReference type="InterPro" id="IPR036412">
    <property type="entry name" value="HAD-like_sf"/>
</dbReference>
<gene>
    <name evidence="1" type="ORF">AAW01_13120</name>
</gene>
<accession>A0A0G9MKF4</accession>
<dbReference type="PANTHER" id="PTHR43611:SF3">
    <property type="entry name" value="FLAVIN MONONUCLEOTIDE HYDROLASE 1, CHLOROPLATIC"/>
    <property type="match status" value="1"/>
</dbReference>
<evidence type="ECO:0000313" key="2">
    <source>
        <dbReference type="Proteomes" id="UP000053070"/>
    </source>
</evidence>
<dbReference type="Pfam" id="PF00702">
    <property type="entry name" value="Hydrolase"/>
    <property type="match status" value="1"/>
</dbReference>
<dbReference type="PANTHER" id="PTHR43611">
    <property type="entry name" value="ALPHA-D-GLUCOSE 1-PHOSPHATE PHOSPHATASE"/>
    <property type="match status" value="1"/>
</dbReference>